<dbReference type="Proteomes" id="UP000093592">
    <property type="component" value="Unassembled WGS sequence"/>
</dbReference>
<evidence type="ECO:0000259" key="3">
    <source>
        <dbReference type="PROSITE" id="PS50911"/>
    </source>
</evidence>
<organism evidence="4 5">
    <name type="scientific">Mycobacterium kyorinense</name>
    <dbReference type="NCBI Taxonomy" id="487514"/>
    <lineage>
        <taxon>Bacteria</taxon>
        <taxon>Bacillati</taxon>
        <taxon>Actinomycetota</taxon>
        <taxon>Actinomycetes</taxon>
        <taxon>Mycobacteriales</taxon>
        <taxon>Mycobacteriaceae</taxon>
        <taxon>Mycobacterium</taxon>
    </lineage>
</organism>
<feature type="region of interest" description="Disordered" evidence="1">
    <location>
        <begin position="115"/>
        <end position="146"/>
    </location>
</feature>
<name>A0A1A2YX51_9MYCO</name>
<protein>
    <recommendedName>
        <fullName evidence="3">Peptidase C51 domain-containing protein</fullName>
    </recommendedName>
</protein>
<feature type="signal peptide" evidence="2">
    <location>
        <begin position="1"/>
        <end position="28"/>
    </location>
</feature>
<dbReference type="EMBL" id="LZKJ01000173">
    <property type="protein sequence ID" value="OBI41496.1"/>
    <property type="molecule type" value="Genomic_DNA"/>
</dbReference>
<evidence type="ECO:0000256" key="1">
    <source>
        <dbReference type="SAM" id="MobiDB-lite"/>
    </source>
</evidence>
<dbReference type="AlphaFoldDB" id="A0A1A2YX51"/>
<accession>A0A1A2YX51</accession>
<evidence type="ECO:0000313" key="5">
    <source>
        <dbReference type="Proteomes" id="UP000093592"/>
    </source>
</evidence>
<evidence type="ECO:0000313" key="4">
    <source>
        <dbReference type="EMBL" id="OBI41496.1"/>
    </source>
</evidence>
<dbReference type="PROSITE" id="PS50911">
    <property type="entry name" value="CHAP"/>
    <property type="match status" value="1"/>
</dbReference>
<dbReference type="Gene3D" id="3.90.1720.10">
    <property type="entry name" value="endopeptidase domain like (from Nostoc punctiforme)"/>
    <property type="match status" value="1"/>
</dbReference>
<sequence length="258" mass="27805">MITHRSRLTRLAIAALLSGSGLQPLVFAAPAHADPAAVVMAKTQRMSAPNRNSQQDGWYHKNDKLTLECYTRGEAVKGYFSSDIPNGGWDDLWYRVSDNHFVADVDIQMGAQNTVTGACGDQPSVPSSTDGRAMGRTQPSNTAAPGQCTDGAMQKWHEATGEYPDVHGDAKDWANSASAAGWTVVGDAQPRSIVVFQPGVEGADPVTGHVAWVNSTSRRPDGLYINLTEMNNAQHGGPFHWWTRDAKDVPGMSYILAP</sequence>
<dbReference type="Pfam" id="PF05257">
    <property type="entry name" value="CHAP"/>
    <property type="match status" value="1"/>
</dbReference>
<dbReference type="SUPFAM" id="SSF54001">
    <property type="entry name" value="Cysteine proteinases"/>
    <property type="match status" value="1"/>
</dbReference>
<proteinExistence type="predicted"/>
<comment type="caution">
    <text evidence="4">The sequence shown here is derived from an EMBL/GenBank/DDBJ whole genome shotgun (WGS) entry which is preliminary data.</text>
</comment>
<evidence type="ECO:0000256" key="2">
    <source>
        <dbReference type="SAM" id="SignalP"/>
    </source>
</evidence>
<reference evidence="5" key="1">
    <citation type="submission" date="2016-06" db="EMBL/GenBank/DDBJ databases">
        <authorList>
            <person name="Sutton G."/>
            <person name="Brinkac L."/>
            <person name="Sanka R."/>
            <person name="Adams M."/>
            <person name="Lau E."/>
            <person name="Sam S."/>
            <person name="Sreng N."/>
            <person name="Him V."/>
            <person name="Kerleguer A."/>
            <person name="Cheng S."/>
        </authorList>
    </citation>
    <scope>NUCLEOTIDE SEQUENCE [LARGE SCALE GENOMIC DNA]</scope>
    <source>
        <strain evidence="5">E861</strain>
    </source>
</reference>
<dbReference type="InterPro" id="IPR038765">
    <property type="entry name" value="Papain-like_cys_pep_sf"/>
</dbReference>
<gene>
    <name evidence="4" type="ORF">A5707_07170</name>
</gene>
<keyword evidence="2" id="KW-0732">Signal</keyword>
<feature type="domain" description="Peptidase C51" evidence="3">
    <location>
        <begin position="123"/>
        <end position="256"/>
    </location>
</feature>
<feature type="chain" id="PRO_5008318524" description="Peptidase C51 domain-containing protein" evidence="2">
    <location>
        <begin position="29"/>
        <end position="258"/>
    </location>
</feature>
<dbReference type="InterPro" id="IPR007921">
    <property type="entry name" value="CHAP_dom"/>
</dbReference>
<dbReference type="RefSeq" id="WP_065016012.1">
    <property type="nucleotide sequence ID" value="NZ_LZKJ01000173.1"/>
</dbReference>